<name>A0AA34TTQ4_9VIBR</name>
<dbReference type="AlphaFoldDB" id="A0AA34TTQ4"/>
<evidence type="ECO:0000313" key="1">
    <source>
        <dbReference type="EMBL" id="ARP40874.1"/>
    </source>
</evidence>
<accession>A0AA34TTQ4</accession>
<proteinExistence type="predicted"/>
<evidence type="ECO:0000313" key="2">
    <source>
        <dbReference type="Proteomes" id="UP000194136"/>
    </source>
</evidence>
<organism evidence="1 2">
    <name type="scientific">Vibrio syngnathi</name>
    <dbReference type="NCBI Taxonomy" id="3034029"/>
    <lineage>
        <taxon>Bacteria</taxon>
        <taxon>Pseudomonadati</taxon>
        <taxon>Pseudomonadota</taxon>
        <taxon>Gammaproteobacteria</taxon>
        <taxon>Vibrionales</taxon>
        <taxon>Vibrionaceae</taxon>
        <taxon>Vibrio</taxon>
    </lineage>
</organism>
<dbReference type="KEGG" id="vsy:K08M4_42220"/>
<dbReference type="EMBL" id="CP017917">
    <property type="protein sequence ID" value="ARP40874.1"/>
    <property type="molecule type" value="Genomic_DNA"/>
</dbReference>
<keyword evidence="2" id="KW-1185">Reference proteome</keyword>
<reference evidence="1 2" key="1">
    <citation type="submission" date="2016-10" db="EMBL/GenBank/DDBJ databases">
        <title>The High Quality Genome of Vibrio splendidus K08M4.</title>
        <authorList>
            <person name="Wendling C."/>
            <person name="Chibani C.M."/>
            <person name="Hertel R."/>
            <person name="Sproer C."/>
            <person name="Bunk B."/>
            <person name="Overmann J."/>
            <person name="Roth O."/>
            <person name="Liesegang H."/>
        </authorList>
    </citation>
    <scope>NUCLEOTIDE SEQUENCE [LARGE SCALE GENOMIC DNA]</scope>
    <source>
        <strain evidence="1 2">K08M4</strain>
    </source>
</reference>
<dbReference type="Proteomes" id="UP000194136">
    <property type="component" value="Chromosome 2"/>
</dbReference>
<sequence length="191" mass="20965">MHDQRLTPLLLSFVSHMKIKNVIPLLLCLFSHQAISAANFTTDFVELGMQAKPMGLSVDAGRDINDSLAILGGLSTNTAQDESNFDAYIGPQVYGPITQGIDLNTQLLLHFNKNSYAAGETKAYVEFNAGIRAWITQRVETHILAGSNGEHSIFTFGARFHATDKAVFSVASKNNGLYGPQLQLSVRYQFK</sequence>
<gene>
    <name evidence="1" type="ORF">K08M4_42220</name>
</gene>
<protein>
    <submittedName>
        <fullName evidence="1">Uncharacterized protein</fullName>
    </submittedName>
</protein>